<reference evidence="1" key="1">
    <citation type="submission" date="2019-11" db="EMBL/GenBank/DDBJ databases">
        <title>Nori genome reveals adaptations in red seaweeds to the harsh intertidal environment.</title>
        <authorList>
            <person name="Wang D."/>
            <person name="Mao Y."/>
        </authorList>
    </citation>
    <scope>NUCLEOTIDE SEQUENCE</scope>
    <source>
        <tissue evidence="1">Gametophyte</tissue>
    </source>
</reference>
<evidence type="ECO:0000313" key="1">
    <source>
        <dbReference type="EMBL" id="KAK1864649.1"/>
    </source>
</evidence>
<accession>A0ACC3C2U6</accession>
<dbReference type="Proteomes" id="UP000798662">
    <property type="component" value="Chromosome 2"/>
</dbReference>
<sequence>MTPAAGRVQQASPSGADGSGTAGAQGRALRVAAAIAATLTQPPKQGLFQSPLVVDAIHAGAALHCWPVVQDGLAEAERVLVPGGRMVATTFLNRGGTSPRGRWPPSWLPAGSALYRFFGPDELERLFVAAGFVNVTVEVLGWYAIVRAIKPE</sequence>
<name>A0ACC3C2U6_PYRYE</name>
<dbReference type="EMBL" id="CM020619">
    <property type="protein sequence ID" value="KAK1864649.1"/>
    <property type="molecule type" value="Genomic_DNA"/>
</dbReference>
<proteinExistence type="predicted"/>
<gene>
    <name evidence="1" type="ORF">I4F81_007194</name>
</gene>
<organism evidence="1 2">
    <name type="scientific">Pyropia yezoensis</name>
    <name type="common">Susabi-nori</name>
    <name type="synonym">Porphyra yezoensis</name>
    <dbReference type="NCBI Taxonomy" id="2788"/>
    <lineage>
        <taxon>Eukaryota</taxon>
        <taxon>Rhodophyta</taxon>
        <taxon>Bangiophyceae</taxon>
        <taxon>Bangiales</taxon>
        <taxon>Bangiaceae</taxon>
        <taxon>Pyropia</taxon>
    </lineage>
</organism>
<keyword evidence="2" id="KW-1185">Reference proteome</keyword>
<comment type="caution">
    <text evidence="1">The sequence shown here is derived from an EMBL/GenBank/DDBJ whole genome shotgun (WGS) entry which is preliminary data.</text>
</comment>
<evidence type="ECO:0000313" key="2">
    <source>
        <dbReference type="Proteomes" id="UP000798662"/>
    </source>
</evidence>
<protein>
    <submittedName>
        <fullName evidence="1">Uncharacterized protein</fullName>
    </submittedName>
</protein>